<evidence type="ECO:0000313" key="5">
    <source>
        <dbReference type="Proteomes" id="UP000651010"/>
    </source>
</evidence>
<dbReference type="Gene3D" id="3.10.50.30">
    <property type="entry name" value="Transcription elongation factor, GreA/GreB, C-terminal domain"/>
    <property type="match status" value="1"/>
</dbReference>
<dbReference type="PIRSF" id="PIRSF006092">
    <property type="entry name" value="GreA_GreB"/>
    <property type="match status" value="1"/>
</dbReference>
<organism evidence="4 5">
    <name type="scientific">Dyella acidiphila</name>
    <dbReference type="NCBI Taxonomy" id="2775866"/>
    <lineage>
        <taxon>Bacteria</taxon>
        <taxon>Pseudomonadati</taxon>
        <taxon>Pseudomonadota</taxon>
        <taxon>Gammaproteobacteria</taxon>
        <taxon>Lysobacterales</taxon>
        <taxon>Rhodanobacteraceae</taxon>
        <taxon>Dyella</taxon>
    </lineage>
</organism>
<gene>
    <name evidence="4" type="ORF">IGX34_08865</name>
</gene>
<feature type="region of interest" description="Disordered" evidence="2">
    <location>
        <begin position="1"/>
        <end position="28"/>
    </location>
</feature>
<comment type="caution">
    <text evidence="4">The sequence shown here is derived from an EMBL/GenBank/DDBJ whole genome shotgun (WGS) entry which is preliminary data.</text>
</comment>
<sequence length="164" mass="18170">MNRAFVKDDDGNAQDALPELPVSEHPNYVTPRGIHQLRERVAVTQMRLDALKASDDPALDEQRERSALERELRWLNARVAGAIETDPAKQPHDRVAFGAIVTVESAEGAQRWQIVGEDEADAEHGLVSYVSPLAQALLGARVGDEVRWARPAGDITIEVLRIDY</sequence>
<protein>
    <submittedName>
        <fullName evidence="4">GreA/GreB family elongation factor</fullName>
    </submittedName>
</protein>
<dbReference type="Proteomes" id="UP000651010">
    <property type="component" value="Unassembled WGS sequence"/>
</dbReference>
<keyword evidence="4" id="KW-0251">Elongation factor</keyword>
<dbReference type="PROSITE" id="PS00830">
    <property type="entry name" value="GREAB_2"/>
    <property type="match status" value="1"/>
</dbReference>
<evidence type="ECO:0000259" key="3">
    <source>
        <dbReference type="Pfam" id="PF01272"/>
    </source>
</evidence>
<dbReference type="PANTHER" id="PTHR30437:SF6">
    <property type="entry name" value="TRANSCRIPTION ELONGATION FACTOR GREB"/>
    <property type="match status" value="1"/>
</dbReference>
<dbReference type="PANTHER" id="PTHR30437">
    <property type="entry name" value="TRANSCRIPTION ELONGATION FACTOR GREA"/>
    <property type="match status" value="1"/>
</dbReference>
<evidence type="ECO:0000313" key="4">
    <source>
        <dbReference type="EMBL" id="MBE1160500.1"/>
    </source>
</evidence>
<dbReference type="InterPro" id="IPR036953">
    <property type="entry name" value="GreA/GreB_C_sf"/>
</dbReference>
<feature type="domain" description="Transcription elongation factor GreA/GreB C-terminal" evidence="3">
    <location>
        <begin position="90"/>
        <end position="164"/>
    </location>
</feature>
<reference evidence="4 5" key="1">
    <citation type="submission" date="2020-09" db="EMBL/GenBank/DDBJ databases">
        <title>Dyella sp. 7MK23 isolated from forest soil.</title>
        <authorList>
            <person name="Fu J."/>
        </authorList>
    </citation>
    <scope>NUCLEOTIDE SEQUENCE [LARGE SCALE GENOMIC DNA]</scope>
    <source>
        <strain evidence="4 5">7MK23</strain>
    </source>
</reference>
<name>A0ABR9G8Y7_9GAMM</name>
<dbReference type="InterPro" id="IPR023459">
    <property type="entry name" value="Tscrpt_elong_fac_GreA/B_fam"/>
</dbReference>
<dbReference type="EMBL" id="JACZZA010000004">
    <property type="protein sequence ID" value="MBE1160500.1"/>
    <property type="molecule type" value="Genomic_DNA"/>
</dbReference>
<dbReference type="Pfam" id="PF01272">
    <property type="entry name" value="GreA_GreB"/>
    <property type="match status" value="1"/>
</dbReference>
<evidence type="ECO:0000256" key="1">
    <source>
        <dbReference type="SAM" id="Coils"/>
    </source>
</evidence>
<keyword evidence="1" id="KW-0175">Coiled coil</keyword>
<keyword evidence="4" id="KW-0648">Protein biosynthesis</keyword>
<dbReference type="SUPFAM" id="SSF54534">
    <property type="entry name" value="FKBP-like"/>
    <property type="match status" value="1"/>
</dbReference>
<proteinExistence type="predicted"/>
<feature type="compositionally biased region" description="Basic and acidic residues" evidence="2">
    <location>
        <begin position="1"/>
        <end position="10"/>
    </location>
</feature>
<feature type="coiled-coil region" evidence="1">
    <location>
        <begin position="34"/>
        <end position="78"/>
    </location>
</feature>
<dbReference type="InterPro" id="IPR018151">
    <property type="entry name" value="TF_GreA/GreB_CS"/>
</dbReference>
<dbReference type="RefSeq" id="WP_192555360.1">
    <property type="nucleotide sequence ID" value="NZ_JACZZA010000004.1"/>
</dbReference>
<keyword evidence="5" id="KW-1185">Reference proteome</keyword>
<dbReference type="GO" id="GO:0003746">
    <property type="term" value="F:translation elongation factor activity"/>
    <property type="evidence" value="ECO:0007669"/>
    <property type="project" value="UniProtKB-KW"/>
</dbReference>
<dbReference type="InterPro" id="IPR001437">
    <property type="entry name" value="Tscrpt_elong_fac_GreA/B_C"/>
</dbReference>
<accession>A0ABR9G8Y7</accession>
<evidence type="ECO:0000256" key="2">
    <source>
        <dbReference type="SAM" id="MobiDB-lite"/>
    </source>
</evidence>